<evidence type="ECO:0000313" key="2">
    <source>
        <dbReference type="Proteomes" id="UP000007319"/>
    </source>
</evidence>
<sequence length="36" mass="4115">MIDPLMTLLKSVHSFPVMGEASHEEIDWGFGNAYYK</sequence>
<geneLocation type="plasmid" evidence="1 2">
    <name>AZOBR_p3</name>
</geneLocation>
<protein>
    <submittedName>
        <fullName evidence="1">Uncharacterized protein</fullName>
    </submittedName>
</protein>
<name>A0A9P1JYQ2_9PROT</name>
<dbReference type="AlphaFoldDB" id="A0A9P1JYQ2"/>
<dbReference type="KEGG" id="abs:AZOBR_p310024"/>
<keyword evidence="2" id="KW-1185">Reference proteome</keyword>
<accession>A0A9P1JYQ2</accession>
<dbReference type="Proteomes" id="UP000007319">
    <property type="component" value="Plasmid AZOBR_p3"/>
</dbReference>
<proteinExistence type="predicted"/>
<organism evidence="1 2">
    <name type="scientific">Azospirillum baldaniorum</name>
    <dbReference type="NCBI Taxonomy" id="1064539"/>
    <lineage>
        <taxon>Bacteria</taxon>
        <taxon>Pseudomonadati</taxon>
        <taxon>Pseudomonadota</taxon>
        <taxon>Alphaproteobacteria</taxon>
        <taxon>Rhodospirillales</taxon>
        <taxon>Azospirillaceae</taxon>
        <taxon>Azospirillum</taxon>
    </lineage>
</organism>
<evidence type="ECO:0000313" key="1">
    <source>
        <dbReference type="EMBL" id="CCD02282.1"/>
    </source>
</evidence>
<reference evidence="1 2" key="1">
    <citation type="journal article" date="2011" name="PLoS Genet.">
        <title>Azospirillum genomes reveal transition of bacteria from aquatic to terrestrial environments.</title>
        <authorList>
            <person name="Wisniewski-Dye F."/>
            <person name="Borziak K."/>
            <person name="Khalsa-Moyers G."/>
            <person name="Alexandre G."/>
            <person name="Sukharnikov L.O."/>
            <person name="Wuichet K."/>
            <person name="Hurst G.B."/>
            <person name="McDonald W.H."/>
            <person name="Robertson J.S."/>
            <person name="Barbe V."/>
            <person name="Calteau A."/>
            <person name="Rouy Z."/>
            <person name="Mangenot S."/>
            <person name="Prigent-Combaret C."/>
            <person name="Normand P."/>
            <person name="Boyer M."/>
            <person name="Siguier P."/>
            <person name="Dessaux Y."/>
            <person name="Elmerich C."/>
            <person name="Condemine G."/>
            <person name="Krishnen G."/>
            <person name="Kennedy I."/>
            <person name="Paterson A.H."/>
            <person name="Gonzalez V."/>
            <person name="Mavingui P."/>
            <person name="Zhulin I.B."/>
        </authorList>
    </citation>
    <scope>NUCLEOTIDE SEQUENCE [LARGE SCALE GENOMIC DNA]</scope>
    <source>
        <strain evidence="1 2">Sp245</strain>
    </source>
</reference>
<keyword evidence="1" id="KW-0614">Plasmid</keyword>
<gene>
    <name evidence="1" type="ORF">AZOBR_p310024</name>
</gene>
<dbReference type="EMBL" id="HE577330">
    <property type="protein sequence ID" value="CCD02282.1"/>
    <property type="molecule type" value="Genomic_DNA"/>
</dbReference>